<feature type="region of interest" description="Disordered" evidence="6">
    <location>
        <begin position="546"/>
        <end position="572"/>
    </location>
</feature>
<reference evidence="9 10" key="1">
    <citation type="submission" date="2024-06" db="EMBL/GenBank/DDBJ databases">
        <authorList>
            <person name="Kraege A."/>
            <person name="Thomma B."/>
        </authorList>
    </citation>
    <scope>NUCLEOTIDE SEQUENCE [LARGE SCALE GENOMIC DNA]</scope>
</reference>
<evidence type="ECO:0000256" key="4">
    <source>
        <dbReference type="ARBA" id="ARBA00022989"/>
    </source>
</evidence>
<sequence>MNILSEAVLLVFHVSIPFLGPILKSTHVKSSETRLWRWEVDKECLPARFHGIWQPHITLTAPFIAIYGCLGLAADLAFRKASGRDAALLGCLYAAALAAAWGCWPPAFIRGNRAHAAVDTAVFLGTFTLLAVRFYSLAPWAGFLLLPFLGFSVFGAALLSLSLRSGNAELANAAQKWIGVECFKKEHYPVPEHAFTAISEQGTSSDDELHRAQRDLVSATEAAAANGPSSGVSAFAAPALQTGSASDVSQAKDLLGKAGHYMDQAKQGEGVRSPELLQNAVQQAQRLLTRVWEWLCSLFGYRWQAPVDHQVSSRLASGAEALKTSGDLRSISLRQSISGALQRVSGIRSPSGGAPAPGHSMRGDSMRGDSGGAPPIPEEEPATGLTSDSIPLTMFSSPGAAGFKVRGPNYLQDKKKVLPDAPVCRLVSLNLLQLEKPVYHIAPFLPSVKASTAPLLFIWHVLVPGKQNYSLAITWALDYDPVQAVQDVLNGEVFEEALPAQNGQVGPNGLPTEGGAAMLAQRSLKIRKSRSLEDAAKAEADLAIERDSAESGASFSTDVGEAGKQIERSSKSLSALKPEAVAAIRRHKRAQTMLDGSQPVPVQPVTQPNTPVKRSLWGSRAAPPPEQPAGPSPYADCDPFDVTLMRFLDDSKGEEEAQKLRNGAFKIIPRIAEGSWVIKQSVGQNTPVLLGRKLTTKYFRGANYIEVDVDVGSSRTAANVVGTVQGSLKSLVIDLAVLLEGHSTDELSERLLGTCRLEHLDLNSAAHLNIETGEITRKVLD</sequence>
<evidence type="ECO:0000256" key="7">
    <source>
        <dbReference type="SAM" id="Phobius"/>
    </source>
</evidence>
<keyword evidence="10" id="KW-1185">Reference proteome</keyword>
<dbReference type="InterPro" id="IPR038330">
    <property type="entry name" value="TspO/MBR-related_sf"/>
</dbReference>
<feature type="transmembrane region" description="Helical" evidence="7">
    <location>
        <begin position="57"/>
        <end position="74"/>
    </location>
</feature>
<feature type="transmembrane region" description="Helical" evidence="7">
    <location>
        <begin position="141"/>
        <end position="161"/>
    </location>
</feature>
<feature type="domain" description="Protein ENHANCED DISEASE RESISTANCE 2 C-terminal" evidence="8">
    <location>
        <begin position="396"/>
        <end position="484"/>
    </location>
</feature>
<dbReference type="Pfam" id="PF07059">
    <property type="entry name" value="EDR2_C"/>
    <property type="match status" value="2"/>
</dbReference>
<dbReference type="PANTHER" id="PTHR12136">
    <property type="entry name" value="ENHANCED DISEASE RESISTANCE-RELATED"/>
    <property type="match status" value="1"/>
</dbReference>
<evidence type="ECO:0000259" key="8">
    <source>
        <dbReference type="Pfam" id="PF07059"/>
    </source>
</evidence>
<dbReference type="Gene3D" id="1.20.1260.100">
    <property type="entry name" value="TspO/MBR protein"/>
    <property type="match status" value="1"/>
</dbReference>
<comment type="subcellular location">
    <subcellularLocation>
        <location evidence="1">Membrane</location>
        <topology evidence="1">Multi-pass membrane protein</topology>
    </subcellularLocation>
</comment>
<comment type="caution">
    <text evidence="9">The sequence shown here is derived from an EMBL/GenBank/DDBJ whole genome shotgun (WGS) entry which is preliminary data.</text>
</comment>
<evidence type="ECO:0000313" key="9">
    <source>
        <dbReference type="EMBL" id="CAL5227946.1"/>
    </source>
</evidence>
<keyword evidence="5 7" id="KW-0472">Membrane</keyword>
<evidence type="ECO:0000256" key="6">
    <source>
        <dbReference type="SAM" id="MobiDB-lite"/>
    </source>
</evidence>
<protein>
    <submittedName>
        <fullName evidence="9">G10993 protein</fullName>
    </submittedName>
</protein>
<dbReference type="EMBL" id="CAXHTA020000017">
    <property type="protein sequence ID" value="CAL5227946.1"/>
    <property type="molecule type" value="Genomic_DNA"/>
</dbReference>
<evidence type="ECO:0000313" key="10">
    <source>
        <dbReference type="Proteomes" id="UP001497392"/>
    </source>
</evidence>
<feature type="region of interest" description="Disordered" evidence="6">
    <location>
        <begin position="343"/>
        <end position="388"/>
    </location>
</feature>
<dbReference type="PANTHER" id="PTHR12136:SF41">
    <property type="entry name" value="PLECKSTRIN HOMOLOGY (PH) AND LIPID-BINDING START DOMAINS-CONTAINING PROTEIN"/>
    <property type="match status" value="1"/>
</dbReference>
<dbReference type="Proteomes" id="UP001497392">
    <property type="component" value="Unassembled WGS sequence"/>
</dbReference>
<evidence type="ECO:0000256" key="1">
    <source>
        <dbReference type="ARBA" id="ARBA00004141"/>
    </source>
</evidence>
<feature type="transmembrane region" description="Helical" evidence="7">
    <location>
        <begin position="116"/>
        <end position="135"/>
    </location>
</feature>
<dbReference type="Pfam" id="PF03073">
    <property type="entry name" value="TspO_MBR"/>
    <property type="match status" value="1"/>
</dbReference>
<accession>A0ABP1G6R4</accession>
<name>A0ABP1G6R4_9CHLO</name>
<keyword evidence="4 7" id="KW-1133">Transmembrane helix</keyword>
<evidence type="ECO:0000256" key="5">
    <source>
        <dbReference type="ARBA" id="ARBA00023136"/>
    </source>
</evidence>
<dbReference type="InterPro" id="IPR004307">
    <property type="entry name" value="TspO_MBR"/>
</dbReference>
<organism evidence="9 10">
    <name type="scientific">Coccomyxa viridis</name>
    <dbReference type="NCBI Taxonomy" id="1274662"/>
    <lineage>
        <taxon>Eukaryota</taxon>
        <taxon>Viridiplantae</taxon>
        <taxon>Chlorophyta</taxon>
        <taxon>core chlorophytes</taxon>
        <taxon>Trebouxiophyceae</taxon>
        <taxon>Trebouxiophyceae incertae sedis</taxon>
        <taxon>Coccomyxaceae</taxon>
        <taxon>Coccomyxa</taxon>
    </lineage>
</organism>
<gene>
    <name evidence="9" type="primary">g10993</name>
    <name evidence="9" type="ORF">VP750_LOCUS9852</name>
</gene>
<feature type="compositionally biased region" description="Pro residues" evidence="6">
    <location>
        <begin position="622"/>
        <end position="631"/>
    </location>
</feature>
<evidence type="ECO:0000256" key="3">
    <source>
        <dbReference type="ARBA" id="ARBA00022692"/>
    </source>
</evidence>
<keyword evidence="3 7" id="KW-0812">Transmembrane</keyword>
<proteinExistence type="inferred from homology"/>
<dbReference type="InterPro" id="IPR009769">
    <property type="entry name" value="EDR2_C"/>
</dbReference>
<evidence type="ECO:0000256" key="2">
    <source>
        <dbReference type="ARBA" id="ARBA00007524"/>
    </source>
</evidence>
<comment type="similarity">
    <text evidence="2">Belongs to the TspO/BZRP family.</text>
</comment>
<dbReference type="InterPro" id="IPR045096">
    <property type="entry name" value="EDR2-like"/>
</dbReference>
<feature type="domain" description="Protein ENHANCED DISEASE RESISTANCE 2 C-terminal" evidence="8">
    <location>
        <begin position="657"/>
        <end position="761"/>
    </location>
</feature>
<feature type="transmembrane region" description="Helical" evidence="7">
    <location>
        <begin position="86"/>
        <end position="104"/>
    </location>
</feature>
<feature type="compositionally biased region" description="Low complexity" evidence="6">
    <location>
        <begin position="598"/>
        <end position="612"/>
    </location>
</feature>
<feature type="region of interest" description="Disordered" evidence="6">
    <location>
        <begin position="592"/>
        <end position="635"/>
    </location>
</feature>